<feature type="region of interest" description="Disordered" evidence="1">
    <location>
        <begin position="308"/>
        <end position="386"/>
    </location>
</feature>
<accession>A0ABZ1CPD7</accession>
<feature type="region of interest" description="Disordered" evidence="1">
    <location>
        <begin position="115"/>
        <end position="213"/>
    </location>
</feature>
<evidence type="ECO:0000313" key="3">
    <source>
        <dbReference type="Proteomes" id="UP001329825"/>
    </source>
</evidence>
<dbReference type="RefSeq" id="XP_062787979.1">
    <property type="nucleotide sequence ID" value="XM_062931928.1"/>
</dbReference>
<feature type="region of interest" description="Disordered" evidence="1">
    <location>
        <begin position="258"/>
        <end position="291"/>
    </location>
</feature>
<proteinExistence type="predicted"/>
<protein>
    <recommendedName>
        <fullName evidence="4">AGC protein kinase</fullName>
    </recommendedName>
</protein>
<feature type="compositionally biased region" description="Low complexity" evidence="1">
    <location>
        <begin position="339"/>
        <end position="350"/>
    </location>
</feature>
<dbReference type="EMBL" id="CP141881">
    <property type="protein sequence ID" value="WRT63239.1"/>
    <property type="molecule type" value="Genomic_DNA"/>
</dbReference>
<sequence length="412" mass="46310">MSYFSDASSTSSAPPLTPSPYQSGHLAPNPYSSPTPYDPISPPNSIRQYSSELVRKMSVGLTAAMRDLKDDRGGPERAFDVEYGYDEDPIERHVRLFLTPRKVFDKSKAVPELGLKPLQRNNIESSSVPPPPKQHYPSMMNAERTIPSTAPRLVNHDDRGMSDPSSRDKGEYGSIQDESAKFRPGLIHFHRSNSSSLDPPRPSYSRMDSTMSTGSTVSMMSEASFEAVKAEDIVSMYGGGMDKKEDPFEYDFDQIDERIKENDREEEDGLEIGLGRSSIMSTETSNTIRPSHLNQYGYYQMSSEPITTNQYSHQHSQSHSQSQQHSHQHTQSHSHSHSHYQAQAQSQTQQRAPTLPSRPSFFRKKSRVHPYESPSAGETEEPPWLAGRTVSEQMVAQAGLRCQRQRVGANRR</sequence>
<keyword evidence="3" id="KW-1185">Reference proteome</keyword>
<name>A0ABZ1CPD7_9TREE</name>
<evidence type="ECO:0000256" key="1">
    <source>
        <dbReference type="SAM" id="MobiDB-lite"/>
    </source>
</evidence>
<feature type="compositionally biased region" description="Low complexity" evidence="1">
    <location>
        <begin position="1"/>
        <end position="14"/>
    </location>
</feature>
<feature type="region of interest" description="Disordered" evidence="1">
    <location>
        <begin position="1"/>
        <end position="48"/>
    </location>
</feature>
<feature type="compositionally biased region" description="Polar residues" evidence="1">
    <location>
        <begin position="278"/>
        <end position="291"/>
    </location>
</feature>
<feature type="compositionally biased region" description="Pro residues" evidence="1">
    <location>
        <begin position="31"/>
        <end position="42"/>
    </location>
</feature>
<evidence type="ECO:0008006" key="4">
    <source>
        <dbReference type="Google" id="ProtNLM"/>
    </source>
</evidence>
<feature type="compositionally biased region" description="Basic and acidic residues" evidence="1">
    <location>
        <begin position="154"/>
        <end position="171"/>
    </location>
</feature>
<gene>
    <name evidence="2" type="ORF">IL334_000142</name>
</gene>
<feature type="compositionally biased region" description="Low complexity" evidence="1">
    <location>
        <begin position="310"/>
        <end position="325"/>
    </location>
</feature>
<organism evidence="2 3">
    <name type="scientific">Kwoniella shivajii</name>
    <dbReference type="NCBI Taxonomy" id="564305"/>
    <lineage>
        <taxon>Eukaryota</taxon>
        <taxon>Fungi</taxon>
        <taxon>Dikarya</taxon>
        <taxon>Basidiomycota</taxon>
        <taxon>Agaricomycotina</taxon>
        <taxon>Tremellomycetes</taxon>
        <taxon>Tremellales</taxon>
        <taxon>Cryptococcaceae</taxon>
        <taxon>Kwoniella</taxon>
    </lineage>
</organism>
<dbReference type="GeneID" id="87952273"/>
<reference evidence="2 3" key="1">
    <citation type="submission" date="2024-01" db="EMBL/GenBank/DDBJ databases">
        <title>Comparative genomics of Cryptococcus and Kwoniella reveals pathogenesis evolution and contrasting modes of karyotype evolution via chromosome fusion or intercentromeric recombination.</title>
        <authorList>
            <person name="Coelho M.A."/>
            <person name="David-Palma M."/>
            <person name="Shea T."/>
            <person name="Bowers K."/>
            <person name="McGinley-Smith S."/>
            <person name="Mohammad A.W."/>
            <person name="Gnirke A."/>
            <person name="Yurkov A.M."/>
            <person name="Nowrousian M."/>
            <person name="Sun S."/>
            <person name="Cuomo C.A."/>
            <person name="Heitman J."/>
        </authorList>
    </citation>
    <scope>NUCLEOTIDE SEQUENCE [LARGE SCALE GENOMIC DNA]</scope>
    <source>
        <strain evidence="2">CBS 11374</strain>
    </source>
</reference>
<dbReference type="Proteomes" id="UP001329825">
    <property type="component" value="Chromosome 1"/>
</dbReference>
<evidence type="ECO:0000313" key="2">
    <source>
        <dbReference type="EMBL" id="WRT63239.1"/>
    </source>
</evidence>
<feature type="compositionally biased region" description="Basic residues" evidence="1">
    <location>
        <begin position="326"/>
        <end position="338"/>
    </location>
</feature>